<dbReference type="Pfam" id="PF00984">
    <property type="entry name" value="UDPG_MGDP_dh"/>
    <property type="match status" value="1"/>
</dbReference>
<dbReference type="Pfam" id="PF03720">
    <property type="entry name" value="UDPG_MGDP_dh_C"/>
    <property type="match status" value="1"/>
</dbReference>
<evidence type="ECO:0000313" key="7">
    <source>
        <dbReference type="Proteomes" id="UP000002171"/>
    </source>
</evidence>
<evidence type="ECO:0000256" key="2">
    <source>
        <dbReference type="ARBA" id="ARBA00023002"/>
    </source>
</evidence>
<keyword evidence="2" id="KW-0560">Oxidoreductase</keyword>
<evidence type="ECO:0000256" key="3">
    <source>
        <dbReference type="ARBA" id="ARBA00023027"/>
    </source>
</evidence>
<dbReference type="SUPFAM" id="SSF52413">
    <property type="entry name" value="UDP-glucose/GDP-mannose dehydrogenase C-terminal domain"/>
    <property type="match status" value="1"/>
</dbReference>
<organism evidence="6 7">
    <name type="scientific">Neptuniibacter caesariensis</name>
    <dbReference type="NCBI Taxonomy" id="207954"/>
    <lineage>
        <taxon>Bacteria</taxon>
        <taxon>Pseudomonadati</taxon>
        <taxon>Pseudomonadota</taxon>
        <taxon>Gammaproteobacteria</taxon>
        <taxon>Oceanospirillales</taxon>
        <taxon>Oceanospirillaceae</taxon>
        <taxon>Neptuniibacter</taxon>
    </lineage>
</organism>
<name>A0A7U8C2Y1_NEPCE</name>
<dbReference type="InterPro" id="IPR036291">
    <property type="entry name" value="NAD(P)-bd_dom_sf"/>
</dbReference>
<dbReference type="PIRSF" id="PIRSF000124">
    <property type="entry name" value="UDPglc_GDPman_dh"/>
    <property type="match status" value="1"/>
</dbReference>
<dbReference type="InterPro" id="IPR008927">
    <property type="entry name" value="6-PGluconate_DH-like_C_sf"/>
</dbReference>
<dbReference type="Gene3D" id="3.40.50.720">
    <property type="entry name" value="NAD(P)-binding Rossmann-like Domain"/>
    <property type="match status" value="2"/>
</dbReference>
<feature type="domain" description="UDP-glucose/GDP-mannose dehydrogenase C-terminal" evidence="5">
    <location>
        <begin position="314"/>
        <end position="407"/>
    </location>
</feature>
<reference evidence="6 7" key="1">
    <citation type="submission" date="2006-02" db="EMBL/GenBank/DDBJ databases">
        <authorList>
            <person name="Pinhassi J."/>
            <person name="Pedros-Alio C."/>
            <person name="Ferriera S."/>
            <person name="Johnson J."/>
            <person name="Kravitz S."/>
            <person name="Halpern A."/>
            <person name="Remington K."/>
            <person name="Beeson K."/>
            <person name="Tran B."/>
            <person name="Rogers Y.-H."/>
            <person name="Friedman R."/>
            <person name="Venter J.C."/>
        </authorList>
    </citation>
    <scope>NUCLEOTIDE SEQUENCE [LARGE SCALE GENOMIC DNA]</scope>
    <source>
        <strain evidence="6 7">MED92</strain>
    </source>
</reference>
<dbReference type="SMART" id="SM00984">
    <property type="entry name" value="UDPG_MGDP_dh_C"/>
    <property type="match status" value="1"/>
</dbReference>
<dbReference type="SUPFAM" id="SSF51735">
    <property type="entry name" value="NAD(P)-binding Rossmann-fold domains"/>
    <property type="match status" value="1"/>
</dbReference>
<dbReference type="GO" id="GO:0051287">
    <property type="term" value="F:NAD binding"/>
    <property type="evidence" value="ECO:0007669"/>
    <property type="project" value="InterPro"/>
</dbReference>
<protein>
    <submittedName>
        <fullName evidence="6">Probable UDP-glucose/GDP-mannose dehydrogenase</fullName>
    </submittedName>
</protein>
<dbReference type="EMBL" id="AAOW01000016">
    <property type="protein sequence ID" value="EAR60528.1"/>
    <property type="molecule type" value="Genomic_DNA"/>
</dbReference>
<dbReference type="InterPro" id="IPR001732">
    <property type="entry name" value="UDP-Glc/GDP-Man_DH_N"/>
</dbReference>
<evidence type="ECO:0000259" key="5">
    <source>
        <dbReference type="SMART" id="SM00984"/>
    </source>
</evidence>
<comment type="similarity">
    <text evidence="1 4">Belongs to the UDP-glucose/GDP-mannose dehydrogenase family.</text>
</comment>
<dbReference type="PANTHER" id="PTHR43491:SF2">
    <property type="entry name" value="UDP-N-ACETYL-D-MANNOSAMINE DEHYDROGENASE"/>
    <property type="match status" value="1"/>
</dbReference>
<dbReference type="InterPro" id="IPR017476">
    <property type="entry name" value="UDP-Glc/GDP-Man"/>
</dbReference>
<evidence type="ECO:0000256" key="1">
    <source>
        <dbReference type="ARBA" id="ARBA00006601"/>
    </source>
</evidence>
<keyword evidence="7" id="KW-1185">Reference proteome</keyword>
<dbReference type="RefSeq" id="WP_007021011.1">
    <property type="nucleotide sequence ID" value="NZ_CH724125.1"/>
</dbReference>
<dbReference type="InterPro" id="IPR028359">
    <property type="entry name" value="UDP_ManNAc/GlcNAc_DH"/>
</dbReference>
<evidence type="ECO:0000313" key="6">
    <source>
        <dbReference type="EMBL" id="EAR60528.1"/>
    </source>
</evidence>
<accession>A0A7U8C2Y1</accession>
<dbReference type="PIRSF" id="PIRSF500136">
    <property type="entry name" value="UDP_ManNAc_DH"/>
    <property type="match status" value="1"/>
</dbReference>
<dbReference type="GO" id="GO:0016616">
    <property type="term" value="F:oxidoreductase activity, acting on the CH-OH group of donors, NAD or NADP as acceptor"/>
    <property type="evidence" value="ECO:0007669"/>
    <property type="project" value="InterPro"/>
</dbReference>
<dbReference type="OrthoDB" id="9803238at2"/>
<gene>
    <name evidence="6" type="ORF">MED92_16730</name>
</gene>
<dbReference type="Proteomes" id="UP000002171">
    <property type="component" value="Unassembled WGS sequence"/>
</dbReference>
<dbReference type="InterPro" id="IPR014027">
    <property type="entry name" value="UDP-Glc/GDP-Man_DH_C"/>
</dbReference>
<dbReference type="InterPro" id="IPR036220">
    <property type="entry name" value="UDP-Glc/GDP-Man_DH_C_sf"/>
</dbReference>
<dbReference type="Pfam" id="PF03721">
    <property type="entry name" value="UDPG_MGDP_dh_N"/>
    <property type="match status" value="1"/>
</dbReference>
<keyword evidence="3" id="KW-0520">NAD</keyword>
<proteinExistence type="inferred from homology"/>
<dbReference type="NCBIfam" id="TIGR03026">
    <property type="entry name" value="NDP-sugDHase"/>
    <property type="match status" value="1"/>
</dbReference>
<dbReference type="SUPFAM" id="SSF48179">
    <property type="entry name" value="6-phosphogluconate dehydrogenase C-terminal domain-like"/>
    <property type="match status" value="1"/>
</dbReference>
<evidence type="ECO:0000256" key="4">
    <source>
        <dbReference type="PIRNR" id="PIRNR000124"/>
    </source>
</evidence>
<sequence length="410" mass="44567">MKNVGVIGLGYVGIPLSLSLIKAGYFVSGFDKNEAVVEALNNSDCLLELWQERVSREVQVDVNARFASSSEVLNGADAVVICVPTPLDAEGNPDHGYVDAAVSEILKMESLPSLVILESTVSPGYTRQGIVDRLNSEADRVIGEEIHVCFSPEREDPGNEVFSNVEIPKVIGGFTAECLAKGAELYMPVFNHVVRASSLESAELCKLHENTFRAININYVNELRDFAAAIDIDFDEVVALAKTKPFGFMPFDPGIGVGGHCIPVDPHFLLKAARDKGVELRAVEDTMQSIHASPKKIARWIEKQCEIAGDQSVLITGAAYKDGVSDIRCSPAIEVINALSDSISIHVWDPLVALVEKGGDTIHSLSDEEFRSFEGVVAIVNAQGRKFVDHNCLAAKRVIDARYKLVMNVD</sequence>
<dbReference type="InterPro" id="IPR014026">
    <property type="entry name" value="UDP-Glc/GDP-Man_DH_dimer"/>
</dbReference>
<dbReference type="GO" id="GO:0016628">
    <property type="term" value="F:oxidoreductase activity, acting on the CH-CH group of donors, NAD or NADP as acceptor"/>
    <property type="evidence" value="ECO:0007669"/>
    <property type="project" value="InterPro"/>
</dbReference>
<dbReference type="PANTHER" id="PTHR43491">
    <property type="entry name" value="UDP-N-ACETYL-D-MANNOSAMINE DEHYDROGENASE"/>
    <property type="match status" value="1"/>
</dbReference>
<comment type="caution">
    <text evidence="6">The sequence shown here is derived from an EMBL/GenBank/DDBJ whole genome shotgun (WGS) entry which is preliminary data.</text>
</comment>
<dbReference type="GO" id="GO:0000271">
    <property type="term" value="P:polysaccharide biosynthetic process"/>
    <property type="evidence" value="ECO:0007669"/>
    <property type="project" value="InterPro"/>
</dbReference>
<dbReference type="AlphaFoldDB" id="A0A7U8C2Y1"/>